<evidence type="ECO:0000256" key="2">
    <source>
        <dbReference type="ARBA" id="ARBA00022692"/>
    </source>
</evidence>
<keyword evidence="1" id="KW-0472">Membrane</keyword>
<dbReference type="eggNOG" id="COG4775">
    <property type="taxonomic scope" value="Bacteria"/>
</dbReference>
<keyword evidence="5" id="KW-1185">Reference proteome</keyword>
<protein>
    <submittedName>
        <fullName evidence="4">Surface antigen (D15)</fullName>
    </submittedName>
</protein>
<dbReference type="EMBL" id="CP002545">
    <property type="protein sequence ID" value="ADY53070.1"/>
    <property type="molecule type" value="Genomic_DNA"/>
</dbReference>
<dbReference type="AlphaFoldDB" id="F0S4Q2"/>
<dbReference type="PANTHER" id="PTHR12815:SF18">
    <property type="entry name" value="SORTING AND ASSEMBLY MACHINERY COMPONENT 50 HOMOLOG"/>
    <property type="match status" value="1"/>
</dbReference>
<keyword evidence="1" id="KW-1134">Transmembrane beta strand</keyword>
<dbReference type="KEGG" id="psn:Pedsa_2525"/>
<dbReference type="Proteomes" id="UP000000310">
    <property type="component" value="Chromosome"/>
</dbReference>
<evidence type="ECO:0000313" key="4">
    <source>
        <dbReference type="EMBL" id="ADY53070.1"/>
    </source>
</evidence>
<dbReference type="InterPro" id="IPR005565">
    <property type="entry name" value="Hemolysn_activator_HlyB_C"/>
</dbReference>
<proteinExistence type="predicted"/>
<reference evidence="5" key="2">
    <citation type="submission" date="2011-02" db="EMBL/GenBank/DDBJ databases">
        <title>The complete genome of Pedobacter saltans DSM 12145.</title>
        <authorList>
            <consortium name="US DOE Joint Genome Institute (JGI-PGF)"/>
            <person name="Lucas S."/>
            <person name="Copeland A."/>
            <person name="Lapidus A."/>
            <person name="Bruce D."/>
            <person name="Goodwin L."/>
            <person name="Pitluck S."/>
            <person name="Kyrpides N."/>
            <person name="Mavromatis K."/>
            <person name="Pagani I."/>
            <person name="Ivanova N."/>
            <person name="Ovchinnikova G."/>
            <person name="Lu M."/>
            <person name="Detter J.C."/>
            <person name="Han C."/>
            <person name="Land M."/>
            <person name="Hauser L."/>
            <person name="Markowitz V."/>
            <person name="Cheng J.-F."/>
            <person name="Hugenholtz P."/>
            <person name="Woyke T."/>
            <person name="Wu D."/>
            <person name="Tindall B."/>
            <person name="Pomrenke H.G."/>
            <person name="Brambilla E."/>
            <person name="Klenk H.-P."/>
            <person name="Eisen J.A."/>
        </authorList>
    </citation>
    <scope>NUCLEOTIDE SEQUENCE [LARGE SCALE GENOMIC DNA]</scope>
    <source>
        <strain evidence="5">ATCC 51119 / DSM 12145 / JCM 21818 / LMG 10337 / NBRC 100064 / NCIMB 13643</strain>
    </source>
</reference>
<reference evidence="4 5" key="1">
    <citation type="journal article" date="2011" name="Stand. Genomic Sci.">
        <title>Complete genome sequence of the gliding, heparinolytic Pedobacter saltans type strain (113).</title>
        <authorList>
            <person name="Liolios K."/>
            <person name="Sikorski J."/>
            <person name="Lu M."/>
            <person name="Nolan M."/>
            <person name="Lapidus A."/>
            <person name="Lucas S."/>
            <person name="Hammon N."/>
            <person name="Deshpande S."/>
            <person name="Cheng J.F."/>
            <person name="Tapia R."/>
            <person name="Han C."/>
            <person name="Goodwin L."/>
            <person name="Pitluck S."/>
            <person name="Huntemann M."/>
            <person name="Ivanova N."/>
            <person name="Pagani I."/>
            <person name="Mavromatis K."/>
            <person name="Ovchinikova G."/>
            <person name="Pati A."/>
            <person name="Chen A."/>
            <person name="Palaniappan K."/>
            <person name="Land M."/>
            <person name="Hauser L."/>
            <person name="Brambilla E.M."/>
            <person name="Kotsyurbenko O."/>
            <person name="Rohde M."/>
            <person name="Tindall B.J."/>
            <person name="Abt B."/>
            <person name="Goker M."/>
            <person name="Detter J.C."/>
            <person name="Woyke T."/>
            <person name="Bristow J."/>
            <person name="Eisen J.A."/>
            <person name="Markowitz V."/>
            <person name="Hugenholtz P."/>
            <person name="Klenk H.P."/>
            <person name="Kyrpides N.C."/>
        </authorList>
    </citation>
    <scope>NUCLEOTIDE SEQUENCE [LARGE SCALE GENOMIC DNA]</scope>
    <source>
        <strain evidence="5">ATCC 51119 / DSM 12145 / JCM 21818 / LMG 10337 / NBRC 100064 / NCIMB 13643</strain>
    </source>
</reference>
<dbReference type="Gene3D" id="2.40.160.50">
    <property type="entry name" value="membrane protein fhac: a member of the omp85/tpsb transporter family"/>
    <property type="match status" value="1"/>
</dbReference>
<dbReference type="RefSeq" id="WP_013633555.1">
    <property type="nucleotide sequence ID" value="NC_015177.1"/>
</dbReference>
<sequence>MCLFISVSYGQLQTQNWRVEIKGVPKDFSNQPKSVYEDSLKVEKAIVDLLQKLHDQGFFYAEIVQREWQDRQLSVTFFTGDQFKLLYLKNGNIAPLVLSDISFKEKYYLDQYLNLRSLSELKRKLLDWYENHGFPFAEVWLDSFQFKNNALSASIFSSPGDRFFIDSVRIIGSLKISDSFLPTHLGLRIGGDYQENKIRMIDKRLRELPFVKVQKFPEIEFIADRSRLNLFLDKQDANQFDGLIGFLPNQATGKLQITGDFKLRLQNALKQGEVLSFNYRGLPQQSQELDFGFKYPYLFKSRLGIKTDILFYKQDTNYLNLNTKLAFVFNYSSNKSLGFHVENYTGNAISSFNESNNNINDIHILFYGLDFDLNSLDNLFVPKKGYNLVMSLSAGNRKIKDEQTSQFKIKADLSYYFKLSKVSAIYLHNLSSLLTGKDFYENEVFRLGGLKTLRGFDEQQFFASSFMVQTLEYRIFIEENSFLNVFYDQAIMKQISKKQTELNYPFSFGAGFTFLTKIGSLSLNYALGKQRNIPLDLQKGKIHFGIVSYF</sequence>
<keyword evidence="2" id="KW-0812">Transmembrane</keyword>
<gene>
    <name evidence="4" type="ordered locus">Pedsa_2525</name>
</gene>
<dbReference type="OrthoDB" id="9811416at2"/>
<evidence type="ECO:0000313" key="5">
    <source>
        <dbReference type="Proteomes" id="UP000000310"/>
    </source>
</evidence>
<dbReference type="HOGENOM" id="CLU_030171_0_0_10"/>
<dbReference type="Pfam" id="PF03865">
    <property type="entry name" value="ShlB"/>
    <property type="match status" value="1"/>
</dbReference>
<organism evidence="4 5">
    <name type="scientific">Pseudopedobacter saltans (strain ATCC 51119 / DSM 12145 / JCM 21818 / CCUG 39354 / LMG 10337 / NBRC 100064 / NCIMB 13643)</name>
    <name type="common">Pedobacter saltans</name>
    <dbReference type="NCBI Taxonomy" id="762903"/>
    <lineage>
        <taxon>Bacteria</taxon>
        <taxon>Pseudomonadati</taxon>
        <taxon>Bacteroidota</taxon>
        <taxon>Sphingobacteriia</taxon>
        <taxon>Sphingobacteriales</taxon>
        <taxon>Sphingobacteriaceae</taxon>
        <taxon>Pseudopedobacter</taxon>
    </lineage>
</organism>
<dbReference type="InterPro" id="IPR039910">
    <property type="entry name" value="D15-like"/>
</dbReference>
<name>F0S4Q2_PSESL</name>
<evidence type="ECO:0000259" key="3">
    <source>
        <dbReference type="Pfam" id="PF03865"/>
    </source>
</evidence>
<dbReference type="PANTHER" id="PTHR12815">
    <property type="entry name" value="SORTING AND ASSEMBLY MACHINERY SAMM50 PROTEIN FAMILY MEMBER"/>
    <property type="match status" value="1"/>
</dbReference>
<evidence type="ECO:0000256" key="1">
    <source>
        <dbReference type="ARBA" id="ARBA00022452"/>
    </source>
</evidence>
<dbReference type="STRING" id="762903.Pedsa_2525"/>
<accession>F0S4Q2</accession>
<feature type="domain" description="Haemolysin activator HlyB C-terminal" evidence="3">
    <location>
        <begin position="399"/>
        <end position="474"/>
    </location>
</feature>